<dbReference type="AlphaFoldDB" id="A0AAD5K627"/>
<feature type="compositionally biased region" description="Basic and acidic residues" evidence="1">
    <location>
        <begin position="212"/>
        <end position="223"/>
    </location>
</feature>
<feature type="compositionally biased region" description="Acidic residues" evidence="1">
    <location>
        <begin position="50"/>
        <end position="61"/>
    </location>
</feature>
<feature type="compositionally biased region" description="Basic and acidic residues" evidence="1">
    <location>
        <begin position="1"/>
        <end position="14"/>
    </location>
</feature>
<protein>
    <submittedName>
        <fullName evidence="2">Uncharacterized protein</fullName>
    </submittedName>
</protein>
<gene>
    <name evidence="2" type="ORF">BDA99DRAFT_329495</name>
</gene>
<reference evidence="2" key="1">
    <citation type="journal article" date="2022" name="IScience">
        <title>Evolution of zygomycete secretomes and the origins of terrestrial fungal ecologies.</title>
        <authorList>
            <person name="Chang Y."/>
            <person name="Wang Y."/>
            <person name="Mondo S."/>
            <person name="Ahrendt S."/>
            <person name="Andreopoulos W."/>
            <person name="Barry K."/>
            <person name="Beard J."/>
            <person name="Benny G.L."/>
            <person name="Blankenship S."/>
            <person name="Bonito G."/>
            <person name="Cuomo C."/>
            <person name="Desiro A."/>
            <person name="Gervers K.A."/>
            <person name="Hundley H."/>
            <person name="Kuo A."/>
            <person name="LaButti K."/>
            <person name="Lang B.F."/>
            <person name="Lipzen A."/>
            <person name="O'Donnell K."/>
            <person name="Pangilinan J."/>
            <person name="Reynolds N."/>
            <person name="Sandor L."/>
            <person name="Smith M.E."/>
            <person name="Tsang A."/>
            <person name="Grigoriev I.V."/>
            <person name="Stajich J.E."/>
            <person name="Spatafora J.W."/>
        </authorList>
    </citation>
    <scope>NUCLEOTIDE SEQUENCE</scope>
    <source>
        <strain evidence="2">RSA 2281</strain>
    </source>
</reference>
<dbReference type="EMBL" id="JAIXMP010000007">
    <property type="protein sequence ID" value="KAI9270793.1"/>
    <property type="molecule type" value="Genomic_DNA"/>
</dbReference>
<accession>A0AAD5K627</accession>
<dbReference type="Proteomes" id="UP001209540">
    <property type="component" value="Unassembled WGS sequence"/>
</dbReference>
<evidence type="ECO:0000256" key="1">
    <source>
        <dbReference type="SAM" id="MobiDB-lite"/>
    </source>
</evidence>
<keyword evidence="3" id="KW-1185">Reference proteome</keyword>
<feature type="compositionally biased region" description="Acidic residues" evidence="1">
    <location>
        <begin position="22"/>
        <end position="40"/>
    </location>
</feature>
<feature type="region of interest" description="Disordered" evidence="1">
    <location>
        <begin position="261"/>
        <end position="294"/>
    </location>
</feature>
<evidence type="ECO:0000313" key="3">
    <source>
        <dbReference type="Proteomes" id="UP001209540"/>
    </source>
</evidence>
<feature type="compositionally biased region" description="Polar residues" evidence="1">
    <location>
        <begin position="267"/>
        <end position="277"/>
    </location>
</feature>
<proteinExistence type="predicted"/>
<organism evidence="2 3">
    <name type="scientific">Phascolomyces articulosus</name>
    <dbReference type="NCBI Taxonomy" id="60185"/>
    <lineage>
        <taxon>Eukaryota</taxon>
        <taxon>Fungi</taxon>
        <taxon>Fungi incertae sedis</taxon>
        <taxon>Mucoromycota</taxon>
        <taxon>Mucoromycotina</taxon>
        <taxon>Mucoromycetes</taxon>
        <taxon>Mucorales</taxon>
        <taxon>Lichtheimiaceae</taxon>
        <taxon>Phascolomyces</taxon>
    </lineage>
</organism>
<feature type="compositionally biased region" description="Basic and acidic residues" evidence="1">
    <location>
        <begin position="81"/>
        <end position="97"/>
    </location>
</feature>
<evidence type="ECO:0000313" key="2">
    <source>
        <dbReference type="EMBL" id="KAI9270793.1"/>
    </source>
</evidence>
<feature type="compositionally biased region" description="Low complexity" evidence="1">
    <location>
        <begin position="121"/>
        <end position="210"/>
    </location>
</feature>
<feature type="region of interest" description="Disordered" evidence="1">
    <location>
        <begin position="1"/>
        <end position="245"/>
    </location>
</feature>
<sequence length="318" mass="36062">MGAEAKRLIYEGKNKKILLPSAEEETEMMQDEEEEEEAQQEEPIYIPSNNEDDDEDDDFVDDSISYIKPKPTRPTPVLQAKENRHSPQKRTREEKGKQPLYLRGEQKSTSTDNQRLERHPSQQTSTPQQTSTSQRSSISRQTSIARQRSTARQTSGSRQISSSRESSCSWQPSQQSTASQQRSSLERPSTSNLYSSDSASTSTTAAPLSRLSHHDMLKAEVDMRLGQNRSAPPVPPRRSIPSKHIPNISMLRKRFASEIANEPAPVVQQQKRSNSFLTIKRPPPQKITKPPTLGIDELLSKIEETEMDKRRSSSYYSH</sequence>
<comment type="caution">
    <text evidence="2">The sequence shown here is derived from an EMBL/GenBank/DDBJ whole genome shotgun (WGS) entry which is preliminary data.</text>
</comment>
<name>A0AAD5K627_9FUNG</name>
<reference evidence="2" key="2">
    <citation type="submission" date="2023-02" db="EMBL/GenBank/DDBJ databases">
        <authorList>
            <consortium name="DOE Joint Genome Institute"/>
            <person name="Mondo S.J."/>
            <person name="Chang Y."/>
            <person name="Wang Y."/>
            <person name="Ahrendt S."/>
            <person name="Andreopoulos W."/>
            <person name="Barry K."/>
            <person name="Beard J."/>
            <person name="Benny G.L."/>
            <person name="Blankenship S."/>
            <person name="Bonito G."/>
            <person name="Cuomo C."/>
            <person name="Desiro A."/>
            <person name="Gervers K.A."/>
            <person name="Hundley H."/>
            <person name="Kuo A."/>
            <person name="LaButti K."/>
            <person name="Lang B.F."/>
            <person name="Lipzen A."/>
            <person name="O'Donnell K."/>
            <person name="Pangilinan J."/>
            <person name="Reynolds N."/>
            <person name="Sandor L."/>
            <person name="Smith M.W."/>
            <person name="Tsang A."/>
            <person name="Grigoriev I.V."/>
            <person name="Stajich J.E."/>
            <person name="Spatafora J.W."/>
        </authorList>
    </citation>
    <scope>NUCLEOTIDE SEQUENCE</scope>
    <source>
        <strain evidence="2">RSA 2281</strain>
    </source>
</reference>